<dbReference type="Pfam" id="PF13280">
    <property type="entry name" value="WYL"/>
    <property type="match status" value="1"/>
</dbReference>
<reference evidence="3 4" key="1">
    <citation type="journal article" date="2019" name="Int. J. Syst. Evol. Microbiol.">
        <title>The Global Catalogue of Microorganisms (GCM) 10K type strain sequencing project: providing services to taxonomists for standard genome sequencing and annotation.</title>
        <authorList>
            <consortium name="The Broad Institute Genomics Platform"/>
            <consortium name="The Broad Institute Genome Sequencing Center for Infectious Disease"/>
            <person name="Wu L."/>
            <person name="Ma J."/>
        </authorList>
    </citation>
    <scope>NUCLEOTIDE SEQUENCE [LARGE SCALE GENOMIC DNA]</scope>
    <source>
        <strain evidence="3 4">JCM 15749</strain>
    </source>
</reference>
<dbReference type="PANTHER" id="PTHR34580">
    <property type="match status" value="1"/>
</dbReference>
<keyword evidence="4" id="KW-1185">Reference proteome</keyword>
<dbReference type="RefSeq" id="WP_344323174.1">
    <property type="nucleotide sequence ID" value="NZ_BAAAPY010000001.1"/>
</dbReference>
<evidence type="ECO:0000259" key="2">
    <source>
        <dbReference type="Pfam" id="PF25583"/>
    </source>
</evidence>
<dbReference type="Proteomes" id="UP001501480">
    <property type="component" value="Unassembled WGS sequence"/>
</dbReference>
<dbReference type="PROSITE" id="PS52050">
    <property type="entry name" value="WYL"/>
    <property type="match status" value="1"/>
</dbReference>
<dbReference type="InterPro" id="IPR026881">
    <property type="entry name" value="WYL_dom"/>
</dbReference>
<feature type="domain" description="WCX" evidence="2">
    <location>
        <begin position="243"/>
        <end position="315"/>
    </location>
</feature>
<dbReference type="EMBL" id="BAAAPY010000001">
    <property type="protein sequence ID" value="GAA2069167.1"/>
    <property type="molecule type" value="Genomic_DNA"/>
</dbReference>
<evidence type="ECO:0000313" key="3">
    <source>
        <dbReference type="EMBL" id="GAA2069167.1"/>
    </source>
</evidence>
<accession>A0ABN2VQA2</accession>
<evidence type="ECO:0000313" key="4">
    <source>
        <dbReference type="Proteomes" id="UP001501480"/>
    </source>
</evidence>
<sequence length="319" mass="35562">MADRKTERLMNLIFTLLSTRQYLSKEQLRQAIADYRDSSQQAFERKFERDKEELRELGITVETGSNDKYFDDEPGYRIRRDAVELPDLSLSREEAAVLGLAAQVWEHAGLAQDSMSALVKLKAAGVTIDTDVVRMAEPKLSANEPAFDAAWDACTRRVPVAFDYRRPGQDPSRRHVQPWGIVSWRGRWYLTGHDTDRDAPRVFRLSRVVGEIATDGAPGSYDVPDDADVQAAAASFLPSSPDRSAVLRIRRDRGQGLRRSAESSRVVTDEVDEVVVPYASGWDLAAEIASYGPDVVVLEPADLRAAVVDRLRAAVRDAS</sequence>
<protein>
    <submittedName>
        <fullName evidence="3">WYL domain-containing protein</fullName>
    </submittedName>
</protein>
<proteinExistence type="predicted"/>
<name>A0ABN2VQA2_9ACTN</name>
<dbReference type="Pfam" id="PF25583">
    <property type="entry name" value="WCX"/>
    <property type="match status" value="1"/>
</dbReference>
<organism evidence="3 4">
    <name type="scientific">Aeromicrobium halocynthiae</name>
    <dbReference type="NCBI Taxonomy" id="560557"/>
    <lineage>
        <taxon>Bacteria</taxon>
        <taxon>Bacillati</taxon>
        <taxon>Actinomycetota</taxon>
        <taxon>Actinomycetes</taxon>
        <taxon>Propionibacteriales</taxon>
        <taxon>Nocardioidaceae</taxon>
        <taxon>Aeromicrobium</taxon>
    </lineage>
</organism>
<dbReference type="InterPro" id="IPR051534">
    <property type="entry name" value="CBASS_pafABC_assoc_protein"/>
</dbReference>
<dbReference type="InterPro" id="IPR057727">
    <property type="entry name" value="WCX_dom"/>
</dbReference>
<evidence type="ECO:0000259" key="1">
    <source>
        <dbReference type="Pfam" id="PF13280"/>
    </source>
</evidence>
<comment type="caution">
    <text evidence="3">The sequence shown here is derived from an EMBL/GenBank/DDBJ whole genome shotgun (WGS) entry which is preliminary data.</text>
</comment>
<gene>
    <name evidence="3" type="ORF">GCM10009821_01750</name>
</gene>
<feature type="domain" description="WYL" evidence="1">
    <location>
        <begin position="146"/>
        <end position="208"/>
    </location>
</feature>
<dbReference type="PANTHER" id="PTHR34580:SF3">
    <property type="entry name" value="PROTEIN PAFB"/>
    <property type="match status" value="1"/>
</dbReference>